<protein>
    <recommendedName>
        <fullName evidence="1">HNH nuclease domain-containing protein</fullName>
    </recommendedName>
</protein>
<reference evidence="2 3" key="1">
    <citation type="submission" date="2021-03" db="EMBL/GenBank/DDBJ databases">
        <title>Sequencing the genomes of 1000 actinobacteria strains.</title>
        <authorList>
            <person name="Klenk H.-P."/>
        </authorList>
    </citation>
    <scope>NUCLEOTIDE SEQUENCE [LARGE SCALE GENOMIC DNA]</scope>
    <source>
        <strain evidence="2 3">DSM 15454</strain>
    </source>
</reference>
<dbReference type="SMART" id="SM00507">
    <property type="entry name" value="HNHc"/>
    <property type="match status" value="1"/>
</dbReference>
<keyword evidence="3" id="KW-1185">Reference proteome</keyword>
<dbReference type="RefSeq" id="WP_209909011.1">
    <property type="nucleotide sequence ID" value="NZ_JAGIOE010000001.1"/>
</dbReference>
<organism evidence="2 3">
    <name type="scientific">Paeniglutamicibacter psychrophenolicus</name>
    <dbReference type="NCBI Taxonomy" id="257454"/>
    <lineage>
        <taxon>Bacteria</taxon>
        <taxon>Bacillati</taxon>
        <taxon>Actinomycetota</taxon>
        <taxon>Actinomycetes</taxon>
        <taxon>Micrococcales</taxon>
        <taxon>Micrococcaceae</taxon>
        <taxon>Paeniglutamicibacter</taxon>
    </lineage>
</organism>
<name>A0ABS4WH02_9MICC</name>
<comment type="caution">
    <text evidence="2">The sequence shown here is derived from an EMBL/GenBank/DDBJ whole genome shotgun (WGS) entry which is preliminary data.</text>
</comment>
<dbReference type="Proteomes" id="UP000766570">
    <property type="component" value="Unassembled WGS sequence"/>
</dbReference>
<evidence type="ECO:0000313" key="2">
    <source>
        <dbReference type="EMBL" id="MBP2375408.1"/>
    </source>
</evidence>
<accession>A0ABS4WH02</accession>
<sequence length="601" mass="64486">MNTEQFAQILGQGRGHTGRGSLPGHAVARADRLRVLLAAEEFFVATATELATGSTSPTEAAMVALIVERAHRRTSYAQILAAQSAQRTLAHELPIETMEQLSATVAEPGPFLAGRSSLPTDPLTAPTGRLPHKDTADFLQHLLGTAYFEVRDRINAATALAPHVDVNGISRPARYPKLSEDAASGTVDPRHAIQLAKKMDKVAPVIKKQPQAEELATTLEDKVLDSLRTQGPQATGKLVSAWQRSLEDSAPSGPSDEEIDGKTGIFLTRRTEHFSYFNLCMLNVDAEIFLSHFANADNARTAAGNRDGLARDAAARAQGRVGRDGSAMDLNDAPPIPAWAVAPDAPADELPRAADTDPGFAATKEDKATEAKKANIGEDLATLASGIPEDAPTSHWQEDASRLDGLTPARRHLQSILNALQNVGGAATGGRGLARSTLVVHCQLETLLGLAERAGISAHGLDISPGELRRMLCDAGVLPATFNSESQILDLGREQRFVPDYMREGILARDGGCLVPGCTVPPEHCEMCHIDSWEDGGVTSVGNIGPGCSAHHHDFHSGKIQLVRDGDGLPAVLLPKYLDPEQIPRRNDYWQHRRQTNPKLF</sequence>
<evidence type="ECO:0000259" key="1">
    <source>
        <dbReference type="SMART" id="SM00507"/>
    </source>
</evidence>
<proteinExistence type="predicted"/>
<dbReference type="EMBL" id="JAGIOE010000001">
    <property type="protein sequence ID" value="MBP2375408.1"/>
    <property type="molecule type" value="Genomic_DNA"/>
</dbReference>
<feature type="domain" description="HNH nuclease" evidence="1">
    <location>
        <begin position="501"/>
        <end position="553"/>
    </location>
</feature>
<dbReference type="InterPro" id="IPR003615">
    <property type="entry name" value="HNH_nuc"/>
</dbReference>
<gene>
    <name evidence="2" type="ORF">JOF46_003320</name>
</gene>
<evidence type="ECO:0000313" key="3">
    <source>
        <dbReference type="Proteomes" id="UP000766570"/>
    </source>
</evidence>
<dbReference type="CDD" id="cd00085">
    <property type="entry name" value="HNHc"/>
    <property type="match status" value="1"/>
</dbReference>